<dbReference type="RefSeq" id="XP_025373951.1">
    <property type="nucleotide sequence ID" value="XM_025522910.1"/>
</dbReference>
<gene>
    <name evidence="2" type="ORF">FA10DRAFT_269860</name>
</gene>
<reference evidence="2 3" key="1">
    <citation type="journal article" date="2018" name="Mol. Biol. Evol.">
        <title>Broad Genomic Sampling Reveals a Smut Pathogenic Ancestry of the Fungal Clade Ustilaginomycotina.</title>
        <authorList>
            <person name="Kijpornyongpan T."/>
            <person name="Mondo S.J."/>
            <person name="Barry K."/>
            <person name="Sandor L."/>
            <person name="Lee J."/>
            <person name="Lipzen A."/>
            <person name="Pangilinan J."/>
            <person name="LaButti K."/>
            <person name="Hainaut M."/>
            <person name="Henrissat B."/>
            <person name="Grigoriev I.V."/>
            <person name="Spatafora J.W."/>
            <person name="Aime M.C."/>
        </authorList>
    </citation>
    <scope>NUCLEOTIDE SEQUENCE [LARGE SCALE GENOMIC DNA]</scope>
    <source>
        <strain evidence="2 3">MCA 4198</strain>
    </source>
</reference>
<keyword evidence="1" id="KW-1133">Transmembrane helix</keyword>
<protein>
    <submittedName>
        <fullName evidence="2">Uncharacterized protein</fullName>
    </submittedName>
</protein>
<organism evidence="2 3">
    <name type="scientific">Acaromyces ingoldii</name>
    <dbReference type="NCBI Taxonomy" id="215250"/>
    <lineage>
        <taxon>Eukaryota</taxon>
        <taxon>Fungi</taxon>
        <taxon>Dikarya</taxon>
        <taxon>Basidiomycota</taxon>
        <taxon>Ustilaginomycotina</taxon>
        <taxon>Exobasidiomycetes</taxon>
        <taxon>Exobasidiales</taxon>
        <taxon>Cryptobasidiaceae</taxon>
        <taxon>Acaromyces</taxon>
    </lineage>
</organism>
<keyword evidence="1" id="KW-0472">Membrane</keyword>
<dbReference type="AlphaFoldDB" id="A0A316YFA8"/>
<keyword evidence="1" id="KW-0812">Transmembrane</keyword>
<keyword evidence="3" id="KW-1185">Reference proteome</keyword>
<evidence type="ECO:0000313" key="3">
    <source>
        <dbReference type="Proteomes" id="UP000245768"/>
    </source>
</evidence>
<dbReference type="Proteomes" id="UP000245768">
    <property type="component" value="Unassembled WGS sequence"/>
</dbReference>
<name>A0A316YFA8_9BASI</name>
<sequence>MSEAPPQANYGSTLVTANAPAYSDEKQQHVAVQQPQQVVAVPVNAPNPDYAYELDAIKASYQRFVNIDLENIKPTCPQELVQRGLTAETFNDIVDRVRKTKKRSNTNKAFLWPACIFCCGIIGWLLVDRRSVGNTKLSDQLAPILEGYNMDLGQKNIPVRFAWVQGKLRAYFR</sequence>
<dbReference type="GeneID" id="37044826"/>
<feature type="transmembrane region" description="Helical" evidence="1">
    <location>
        <begin position="109"/>
        <end position="127"/>
    </location>
</feature>
<dbReference type="OrthoDB" id="10526596at2759"/>
<evidence type="ECO:0000256" key="1">
    <source>
        <dbReference type="SAM" id="Phobius"/>
    </source>
</evidence>
<dbReference type="EMBL" id="KZ819642">
    <property type="protein sequence ID" value="PWN86753.1"/>
    <property type="molecule type" value="Genomic_DNA"/>
</dbReference>
<dbReference type="InParanoid" id="A0A316YFA8"/>
<accession>A0A316YFA8</accession>
<proteinExistence type="predicted"/>
<evidence type="ECO:0000313" key="2">
    <source>
        <dbReference type="EMBL" id="PWN86753.1"/>
    </source>
</evidence>